<comment type="function">
    <text evidence="11">Functions as an RNA ligase, in vitro. The ligation reaction entails three nucleotidyl transfer steps. In the first step, the RNA ligase reacts with ATP in the absence of nucleic acid to form a covalent ligase-AMP intermediate and release pyrophosphate. In step 2, the ligase-AMP binds to the nucleic acid and transfers the adenylate to the 5'-PO4 terminus to form an adenylylated intermediate. In step 3, the RNA ligase directs the attack of the 3'-OH on the 5'-phosphoanhydride linkage, resulting in a repaired 3'-5' phosphodiester and release of AMP. Exhibits selectivity for single-stranded RNA substrates and may not have nick-sealing activity on double-stranded DNA-RNA hybrids. May play a role in maintaining RNA integrity under stress conditions, for example in response to reactive oxygen species (ROS).</text>
</comment>
<dbReference type="Pfam" id="PF17720">
    <property type="entry name" value="RLIG1"/>
    <property type="match status" value="1"/>
</dbReference>
<dbReference type="AlphaFoldDB" id="A0AA47M8S0"/>
<evidence type="ECO:0000256" key="9">
    <source>
        <dbReference type="ARBA" id="ARBA00035168"/>
    </source>
</evidence>
<dbReference type="PANTHER" id="PTHR31219">
    <property type="entry name" value="CHROMOSOME 28 C12ORF29 HOMOLOG"/>
    <property type="match status" value="1"/>
</dbReference>
<comment type="cofactor">
    <cofactor evidence="2">
        <name>Mg(2+)</name>
        <dbReference type="ChEBI" id="CHEBI:18420"/>
    </cofactor>
</comment>
<dbReference type="PANTHER" id="PTHR31219:SF2">
    <property type="entry name" value="RNA LIGASE 1"/>
    <property type="match status" value="1"/>
</dbReference>
<evidence type="ECO:0000256" key="2">
    <source>
        <dbReference type="ARBA" id="ARBA00001946"/>
    </source>
</evidence>
<evidence type="ECO:0000256" key="1">
    <source>
        <dbReference type="ARBA" id="ARBA00001936"/>
    </source>
</evidence>
<proteinExistence type="predicted"/>
<evidence type="ECO:0000256" key="4">
    <source>
        <dbReference type="ARBA" id="ARBA00022598"/>
    </source>
</evidence>
<dbReference type="GO" id="GO:0005524">
    <property type="term" value="F:ATP binding"/>
    <property type="evidence" value="ECO:0007669"/>
    <property type="project" value="UniProtKB-KW"/>
</dbReference>
<dbReference type="Proteomes" id="UP001174136">
    <property type="component" value="Unassembled WGS sequence"/>
</dbReference>
<organism evidence="12 13">
    <name type="scientific">Merluccius polli</name>
    <name type="common">Benguela hake</name>
    <name type="synonym">Merluccius cadenati</name>
    <dbReference type="NCBI Taxonomy" id="89951"/>
    <lineage>
        <taxon>Eukaryota</taxon>
        <taxon>Metazoa</taxon>
        <taxon>Chordata</taxon>
        <taxon>Craniata</taxon>
        <taxon>Vertebrata</taxon>
        <taxon>Euteleostomi</taxon>
        <taxon>Actinopterygii</taxon>
        <taxon>Neopterygii</taxon>
        <taxon>Teleostei</taxon>
        <taxon>Neoteleostei</taxon>
        <taxon>Acanthomorphata</taxon>
        <taxon>Zeiogadaria</taxon>
        <taxon>Gadariae</taxon>
        <taxon>Gadiformes</taxon>
        <taxon>Gadoidei</taxon>
        <taxon>Merlucciidae</taxon>
        <taxon>Merluccius</taxon>
    </lineage>
</organism>
<evidence type="ECO:0000313" key="13">
    <source>
        <dbReference type="Proteomes" id="UP001174136"/>
    </source>
</evidence>
<sequence length="329" mass="36870">MRRLSSVQQKVPCLFLTEVKAEQSRKRLCQPFQVIATEHVNPLALACGVESALATEKLDGTCCYVTRYEGQPYLWARLDRKPTKLADKRFKKYQLSHNGCKGVDSHGLVEEDFRAVPEAWIPAHGVRHQEGQPVPDDHAHIPGWVPVQTDNKQYCWHSSTVDYGAGVALVLRPRGQSPDLLELTLVPLGDLLEQTLELIGTNVNGNPYGMGTKKEPLHALVSHGSVRVRGPPPALDLQGLSSWFQESSEGRVEGIVWHCDDGTLVKIHRHHLGLAWPEGNCSFSSRPVEVHMDWTADQDYRLPSKDLFASLSRLDGRRFSRLQDVCFDT</sequence>
<protein>
    <recommendedName>
        <fullName evidence="9">RNA ligase 1</fullName>
        <ecNumber evidence="3">6.5.1.3</ecNumber>
    </recommendedName>
    <alternativeName>
        <fullName evidence="10">RNA ligase</fullName>
    </alternativeName>
</protein>
<comment type="caution">
    <text evidence="12">The sequence shown here is derived from an EMBL/GenBank/DDBJ whole genome shotgun (WGS) entry which is preliminary data.</text>
</comment>
<keyword evidence="5" id="KW-0547">Nucleotide-binding</keyword>
<dbReference type="GO" id="GO:0003972">
    <property type="term" value="F:RNA ligase (ATP) activity"/>
    <property type="evidence" value="ECO:0007669"/>
    <property type="project" value="UniProtKB-EC"/>
</dbReference>
<keyword evidence="7" id="KW-0067">ATP-binding</keyword>
<dbReference type="GO" id="GO:0042245">
    <property type="term" value="P:RNA repair"/>
    <property type="evidence" value="ECO:0007669"/>
    <property type="project" value="UniProtKB-KW"/>
</dbReference>
<evidence type="ECO:0000256" key="7">
    <source>
        <dbReference type="ARBA" id="ARBA00022840"/>
    </source>
</evidence>
<gene>
    <name evidence="12" type="ORF">N1851_028442</name>
</gene>
<accession>A0AA47M8S0</accession>
<evidence type="ECO:0000313" key="12">
    <source>
        <dbReference type="EMBL" id="KAK0135684.1"/>
    </source>
</evidence>
<evidence type="ECO:0000256" key="10">
    <source>
        <dbReference type="ARBA" id="ARBA00035432"/>
    </source>
</evidence>
<reference evidence="12" key="1">
    <citation type="journal article" date="2023" name="Front. Mar. Sci.">
        <title>A new Merluccius polli reference genome to investigate the effects of global change in West African waters.</title>
        <authorList>
            <person name="Mateo J.L."/>
            <person name="Blanco-Fernandez C."/>
            <person name="Garcia-Vazquez E."/>
            <person name="Machado-Schiaffino G."/>
        </authorList>
    </citation>
    <scope>NUCLEOTIDE SEQUENCE</scope>
    <source>
        <strain evidence="12">C29</strain>
        <tissue evidence="12">Fin</tissue>
    </source>
</reference>
<comment type="catalytic activity">
    <reaction evidence="8">
        <text>ATP + (ribonucleotide)n-3'-hydroxyl + 5'-phospho-(ribonucleotide)m = (ribonucleotide)n+m + AMP + diphosphate.</text>
        <dbReference type="EC" id="6.5.1.3"/>
    </reaction>
</comment>
<evidence type="ECO:0000256" key="8">
    <source>
        <dbReference type="ARBA" id="ARBA00034038"/>
    </source>
</evidence>
<keyword evidence="13" id="KW-1185">Reference proteome</keyword>
<keyword evidence="4" id="KW-0436">Ligase</keyword>
<evidence type="ECO:0000256" key="5">
    <source>
        <dbReference type="ARBA" id="ARBA00022741"/>
    </source>
</evidence>
<comment type="cofactor">
    <cofactor evidence="1">
        <name>Mn(2+)</name>
        <dbReference type="ChEBI" id="CHEBI:29035"/>
    </cofactor>
</comment>
<keyword evidence="6" id="KW-0692">RNA repair</keyword>
<evidence type="ECO:0000256" key="6">
    <source>
        <dbReference type="ARBA" id="ARBA00022800"/>
    </source>
</evidence>
<dbReference type="EMBL" id="JAOPHQ010005411">
    <property type="protein sequence ID" value="KAK0135684.1"/>
    <property type="molecule type" value="Genomic_DNA"/>
</dbReference>
<dbReference type="InterPro" id="IPR041211">
    <property type="entry name" value="RLIG1"/>
</dbReference>
<evidence type="ECO:0000256" key="11">
    <source>
        <dbReference type="ARBA" id="ARBA00045151"/>
    </source>
</evidence>
<dbReference type="EC" id="6.5.1.3" evidence="3"/>
<evidence type="ECO:0000256" key="3">
    <source>
        <dbReference type="ARBA" id="ARBA00012724"/>
    </source>
</evidence>
<name>A0AA47M8S0_MERPO</name>
<dbReference type="GO" id="GO:0000302">
    <property type="term" value="P:response to reactive oxygen species"/>
    <property type="evidence" value="ECO:0007669"/>
    <property type="project" value="InterPro"/>
</dbReference>